<gene>
    <name evidence="1" type="ORF">MFFC18_13410</name>
</gene>
<dbReference type="AlphaFoldDB" id="A0A5B9P8F2"/>
<name>A0A5B9P8F2_9BACT</name>
<sequence>MLKFHFSDTEQDAGDDTANRSAQIELLRDAHDADALLAPIRQDVDTVSLPPRKSIELPDNNRFHLAIEDSGL</sequence>
<dbReference type="KEGG" id="mff:MFFC18_13410"/>
<accession>A0A5B9P8F2</accession>
<dbReference type="Proteomes" id="UP000322214">
    <property type="component" value="Chromosome"/>
</dbReference>
<reference evidence="1 2" key="1">
    <citation type="submission" date="2019-08" db="EMBL/GenBank/DDBJ databases">
        <title>Deep-cultivation of Planctomycetes and their phenomic and genomic characterization uncovers novel biology.</title>
        <authorList>
            <person name="Wiegand S."/>
            <person name="Jogler M."/>
            <person name="Boedeker C."/>
            <person name="Pinto D."/>
            <person name="Vollmers J."/>
            <person name="Rivas-Marin E."/>
            <person name="Kohn T."/>
            <person name="Peeters S.H."/>
            <person name="Heuer A."/>
            <person name="Rast P."/>
            <person name="Oberbeckmann S."/>
            <person name="Bunk B."/>
            <person name="Jeske O."/>
            <person name="Meyerdierks A."/>
            <person name="Storesund J.E."/>
            <person name="Kallscheuer N."/>
            <person name="Luecker S."/>
            <person name="Lage O.M."/>
            <person name="Pohl T."/>
            <person name="Merkel B.J."/>
            <person name="Hornburger P."/>
            <person name="Mueller R.-W."/>
            <person name="Bruemmer F."/>
            <person name="Labrenz M."/>
            <person name="Spormann A.M."/>
            <person name="Op den Camp H."/>
            <person name="Overmann J."/>
            <person name="Amann R."/>
            <person name="Jetten M.S.M."/>
            <person name="Mascher T."/>
            <person name="Medema M.H."/>
            <person name="Devos D.P."/>
            <person name="Kaster A.-K."/>
            <person name="Ovreas L."/>
            <person name="Rohde M."/>
            <person name="Galperin M.Y."/>
            <person name="Jogler C."/>
        </authorList>
    </citation>
    <scope>NUCLEOTIDE SEQUENCE [LARGE SCALE GENOMIC DNA]</scope>
    <source>
        <strain evidence="1 2">FC18</strain>
    </source>
</reference>
<evidence type="ECO:0000313" key="2">
    <source>
        <dbReference type="Proteomes" id="UP000322214"/>
    </source>
</evidence>
<proteinExistence type="predicted"/>
<protein>
    <submittedName>
        <fullName evidence="1">Uncharacterized protein</fullName>
    </submittedName>
</protein>
<dbReference type="EMBL" id="CP042912">
    <property type="protein sequence ID" value="QEG21485.1"/>
    <property type="molecule type" value="Genomic_DNA"/>
</dbReference>
<organism evidence="1 2">
    <name type="scientific">Mariniblastus fucicola</name>
    <dbReference type="NCBI Taxonomy" id="980251"/>
    <lineage>
        <taxon>Bacteria</taxon>
        <taxon>Pseudomonadati</taxon>
        <taxon>Planctomycetota</taxon>
        <taxon>Planctomycetia</taxon>
        <taxon>Pirellulales</taxon>
        <taxon>Pirellulaceae</taxon>
        <taxon>Mariniblastus</taxon>
    </lineage>
</organism>
<keyword evidence="2" id="KW-1185">Reference proteome</keyword>
<evidence type="ECO:0000313" key="1">
    <source>
        <dbReference type="EMBL" id="QEG21485.1"/>
    </source>
</evidence>